<evidence type="ECO:0000313" key="1">
    <source>
        <dbReference type="EMBL" id="OPA74650.1"/>
    </source>
</evidence>
<keyword evidence="2" id="KW-1185">Reference proteome</keyword>
<dbReference type="AlphaFoldDB" id="A0A1T2X471"/>
<dbReference type="RefSeq" id="WP_078501566.1">
    <property type="nucleotide sequence ID" value="NZ_MSZX01000010.1"/>
</dbReference>
<comment type="caution">
    <text evidence="1">The sequence shown here is derived from an EMBL/GenBank/DDBJ whole genome shotgun (WGS) entry which is preliminary data.</text>
</comment>
<accession>A0A1T2X471</accession>
<evidence type="ECO:0000313" key="2">
    <source>
        <dbReference type="Proteomes" id="UP000190188"/>
    </source>
</evidence>
<name>A0A1T2X471_9BACL</name>
<dbReference type="STRING" id="1324314.BVG16_23110"/>
<gene>
    <name evidence="1" type="ORF">BVG16_23110</name>
</gene>
<sequence length="137" mass="15383">MLGNHLRNMLWGSVSVVLFIVSLTISWDLSKDITKAIDHNYQYLSASDREITTTTMELTSPNVSRATILQSIADIRQVGVKLTVEGMSFDPSMDLDSWDVHAIHLKTAYQPSSIRDPEGNVIEVQYEAVEDRGDSQR</sequence>
<proteinExistence type="predicted"/>
<protein>
    <submittedName>
        <fullName evidence="1">Uncharacterized protein</fullName>
    </submittedName>
</protein>
<dbReference type="EMBL" id="MSZX01000010">
    <property type="protein sequence ID" value="OPA74650.1"/>
    <property type="molecule type" value="Genomic_DNA"/>
</dbReference>
<dbReference type="Proteomes" id="UP000190188">
    <property type="component" value="Unassembled WGS sequence"/>
</dbReference>
<organism evidence="1 2">
    <name type="scientific">Paenibacillus selenitireducens</name>
    <dbReference type="NCBI Taxonomy" id="1324314"/>
    <lineage>
        <taxon>Bacteria</taxon>
        <taxon>Bacillati</taxon>
        <taxon>Bacillota</taxon>
        <taxon>Bacilli</taxon>
        <taxon>Bacillales</taxon>
        <taxon>Paenibacillaceae</taxon>
        <taxon>Paenibacillus</taxon>
    </lineage>
</organism>
<reference evidence="1 2" key="1">
    <citation type="submission" date="2017-01" db="EMBL/GenBank/DDBJ databases">
        <title>Genome analysis of Paenibacillus selenitrireducens ES3-24.</title>
        <authorList>
            <person name="Xu D."/>
            <person name="Yao R."/>
            <person name="Zheng S."/>
        </authorList>
    </citation>
    <scope>NUCLEOTIDE SEQUENCE [LARGE SCALE GENOMIC DNA]</scope>
    <source>
        <strain evidence="1 2">ES3-24</strain>
    </source>
</reference>